<evidence type="ECO:0000313" key="3">
    <source>
        <dbReference type="EMBL" id="TID13374.1"/>
    </source>
</evidence>
<feature type="region of interest" description="Disordered" evidence="1">
    <location>
        <begin position="683"/>
        <end position="747"/>
    </location>
</feature>
<dbReference type="PANTHER" id="PTHR43662">
    <property type="match status" value="1"/>
</dbReference>
<dbReference type="Proteomes" id="UP000298493">
    <property type="component" value="Unassembled WGS sequence"/>
</dbReference>
<evidence type="ECO:0000313" key="4">
    <source>
        <dbReference type="Proteomes" id="UP000298493"/>
    </source>
</evidence>
<reference evidence="3 4" key="1">
    <citation type="submission" date="2019-04" db="EMBL/GenBank/DDBJ databases">
        <title>High contiguity whole genome sequence and gene annotation resource for two Venturia nashicola isolates.</title>
        <authorList>
            <person name="Prokchorchik M."/>
            <person name="Won K."/>
            <person name="Lee Y."/>
            <person name="Choi E.D."/>
            <person name="Segonzac C."/>
            <person name="Sohn K.H."/>
        </authorList>
    </citation>
    <scope>NUCLEOTIDE SEQUENCE [LARGE SCALE GENOMIC DNA]</scope>
    <source>
        <strain evidence="3 4">PRI2</strain>
    </source>
</reference>
<dbReference type="EMBL" id="SNSC02000026">
    <property type="protein sequence ID" value="TID13374.1"/>
    <property type="molecule type" value="Genomic_DNA"/>
</dbReference>
<feature type="compositionally biased region" description="Pro residues" evidence="1">
    <location>
        <begin position="695"/>
        <end position="722"/>
    </location>
</feature>
<gene>
    <name evidence="3" type="ORF">E6O75_ATG11290</name>
</gene>
<name>A0A4Z1NFT8_9PEZI</name>
<dbReference type="AlphaFoldDB" id="A0A4Z1NFT8"/>
<comment type="caution">
    <text evidence="3">The sequence shown here is derived from an EMBL/GenBank/DDBJ whole genome shotgun (WGS) entry which is preliminary data.</text>
</comment>
<dbReference type="Pfam" id="PF09362">
    <property type="entry name" value="DUF1996"/>
    <property type="match status" value="1"/>
</dbReference>
<keyword evidence="4" id="KW-1185">Reference proteome</keyword>
<evidence type="ECO:0000259" key="2">
    <source>
        <dbReference type="Pfam" id="PF09362"/>
    </source>
</evidence>
<dbReference type="PRINTS" id="PR01217">
    <property type="entry name" value="PRICHEXTENSN"/>
</dbReference>
<feature type="compositionally biased region" description="Pro residues" evidence="1">
    <location>
        <begin position="790"/>
        <end position="804"/>
    </location>
</feature>
<proteinExistence type="predicted"/>
<sequence>MTPNPYFKKFETNGFKHDDAVDFEDEFDRLAKSMGWLTLGKAYNRHHAKAQALEQNQGGARLPTPPQDHSYMSKFAANGFIPNLNASFKNDFSRLAVLMDWSVDSLEYERQRLVAIQDEFDRNYGSASKLQGWQELCRDVGIVAIPVSIKQCRKELAKVYINLCDFVDWRRKPEPRKPFDKQMGSLNALRKYTKRTGKHRAATDPGAGCILQAACPRLPKIWNCSIFSRRSDTERLPMQLKEEAARSQITTSWPSFSTVVAIPGQTKIQNQSYGPIVKISGASDGYFSKIHLGKQPEFLARVTGRASYNNNNGQQFPGYCSSFIMALLSKLVFLAIFFASPITANFRMRCADFPGAHRIDPIVSPGRASQHSHLIHGAQNFGLSTTYDDLRASACSTCQVPEDKSAYWIPSLHFLHDGIFEAVPQVGGLAVYYFFRSNFANDPVTPFPPGFQMVAGDSTRREFKLPVPDPETSFWKESDFKQEALRQKALGFNCLHYKANWNENTLFRHFMPNKTFIDENCPDGIRIELAFPSCWNGKDLDSPDHKSHVAYPNFVQSGECPKGFPIRFPTLLFEVIFNTQANKAKDGQYVFSNGDTTGFGNHGDFYNGWDPAFLQKAINQCTDPFADITKCPLFKLQSDEEFGACATKFRTPVRVASENCAAKASSLCGNNPVYGMAAAAPPALPPSSGADVAPAPAPPPAVQQPPPPAAPPVVQPPPPPAAEAPQPTIAPIAPPQEEPQHAHTLTSTIDGKKMIVFVDEVMVTEEVTMTISPTDAPPAAPAQGTNLPHQDPPPPPAVAPPPPAVTDAPKDKPLAPMYTETILEEVTATVYVKRHEHHPRGHPHRRR</sequence>
<evidence type="ECO:0000256" key="1">
    <source>
        <dbReference type="SAM" id="MobiDB-lite"/>
    </source>
</evidence>
<protein>
    <submittedName>
        <fullName evidence="3">WSC domain-containing protein</fullName>
    </submittedName>
</protein>
<feature type="region of interest" description="Disordered" evidence="1">
    <location>
        <begin position="772"/>
        <end position="816"/>
    </location>
</feature>
<feature type="domain" description="DUF1996" evidence="2">
    <location>
        <begin position="360"/>
        <end position="609"/>
    </location>
</feature>
<dbReference type="STRING" id="86259.A0A4Z1NFT8"/>
<dbReference type="InterPro" id="IPR018535">
    <property type="entry name" value="DUF1996"/>
</dbReference>
<organism evidence="3 4">
    <name type="scientific">Venturia nashicola</name>
    <dbReference type="NCBI Taxonomy" id="86259"/>
    <lineage>
        <taxon>Eukaryota</taxon>
        <taxon>Fungi</taxon>
        <taxon>Dikarya</taxon>
        <taxon>Ascomycota</taxon>
        <taxon>Pezizomycotina</taxon>
        <taxon>Dothideomycetes</taxon>
        <taxon>Pleosporomycetidae</taxon>
        <taxon>Venturiales</taxon>
        <taxon>Venturiaceae</taxon>
        <taxon>Venturia</taxon>
    </lineage>
</organism>
<accession>A0A4Z1NFT8</accession>
<dbReference type="PANTHER" id="PTHR43662:SF7">
    <property type="entry name" value="DUF1996 DOMAIN-CONTAINING PROTEIN"/>
    <property type="match status" value="1"/>
</dbReference>